<protein>
    <submittedName>
        <fullName evidence="1">Uncharacterized protein</fullName>
    </submittedName>
</protein>
<reference evidence="1 2" key="1">
    <citation type="journal article" date="2022" name="Hortic Res">
        <title>A haplotype resolved chromosomal level avocado genome allows analysis of novel avocado genes.</title>
        <authorList>
            <person name="Nath O."/>
            <person name="Fletcher S.J."/>
            <person name="Hayward A."/>
            <person name="Shaw L.M."/>
            <person name="Masouleh A.K."/>
            <person name="Furtado A."/>
            <person name="Henry R.J."/>
            <person name="Mitter N."/>
        </authorList>
    </citation>
    <scope>NUCLEOTIDE SEQUENCE [LARGE SCALE GENOMIC DNA]</scope>
    <source>
        <strain evidence="2">cv. Hass</strain>
    </source>
</reference>
<keyword evidence="2" id="KW-1185">Reference proteome</keyword>
<dbReference type="EMBL" id="CM056811">
    <property type="protein sequence ID" value="KAJ8636124.1"/>
    <property type="molecule type" value="Genomic_DNA"/>
</dbReference>
<evidence type="ECO:0000313" key="2">
    <source>
        <dbReference type="Proteomes" id="UP001234297"/>
    </source>
</evidence>
<proteinExistence type="predicted"/>
<gene>
    <name evidence="1" type="ORF">MRB53_010391</name>
</gene>
<accession>A0ACC2LRU4</accession>
<dbReference type="Proteomes" id="UP001234297">
    <property type="component" value="Chromosome 3"/>
</dbReference>
<sequence>MIPHGPLDLIPLPSKIRAHGKAAEFVDGLQAIHKEVHDNLVQAATKYKMLADKKRHHVEFETRSRTSHSRPSHTVPDARVGPSQTVPPQTVPDTDAGLSHIVPAEIVLDIDDGPSHIVPPQIDPEIDAGPSHTGPSHTRVKKATPKSSKAKTYKREGTKRHDDVPSKGQPADLSPFEEVLNTPQ</sequence>
<comment type="caution">
    <text evidence="1">The sequence shown here is derived from an EMBL/GenBank/DDBJ whole genome shotgun (WGS) entry which is preliminary data.</text>
</comment>
<organism evidence="1 2">
    <name type="scientific">Persea americana</name>
    <name type="common">Avocado</name>
    <dbReference type="NCBI Taxonomy" id="3435"/>
    <lineage>
        <taxon>Eukaryota</taxon>
        <taxon>Viridiplantae</taxon>
        <taxon>Streptophyta</taxon>
        <taxon>Embryophyta</taxon>
        <taxon>Tracheophyta</taxon>
        <taxon>Spermatophyta</taxon>
        <taxon>Magnoliopsida</taxon>
        <taxon>Magnoliidae</taxon>
        <taxon>Laurales</taxon>
        <taxon>Lauraceae</taxon>
        <taxon>Persea</taxon>
    </lineage>
</organism>
<name>A0ACC2LRU4_PERAE</name>
<evidence type="ECO:0000313" key="1">
    <source>
        <dbReference type="EMBL" id="KAJ8636124.1"/>
    </source>
</evidence>